<keyword evidence="1 5" id="KW-1003">Cell membrane</keyword>
<reference evidence="6 7" key="1">
    <citation type="submission" date="2013-06" db="EMBL/GenBank/DDBJ databases">
        <authorList>
            <person name="Weinstock G."/>
            <person name="Sodergren E."/>
            <person name="Lobos E.A."/>
            <person name="Fulton L."/>
            <person name="Fulton R."/>
            <person name="Courtney L."/>
            <person name="Fronick C."/>
            <person name="O'Laughlin M."/>
            <person name="Godfrey J."/>
            <person name="Wilson R.M."/>
            <person name="Miner T."/>
            <person name="Farmer C."/>
            <person name="Delehaunty K."/>
            <person name="Cordes M."/>
            <person name="Minx P."/>
            <person name="Tomlinson C."/>
            <person name="Chen J."/>
            <person name="Wollam A."/>
            <person name="Pepin K.H."/>
            <person name="Bhonagiri V."/>
            <person name="Zhang X."/>
            <person name="Warren W."/>
            <person name="Mitreva M."/>
            <person name="Mardis E.R."/>
            <person name="Wilson R.K."/>
        </authorList>
    </citation>
    <scope>NUCLEOTIDE SEQUENCE [LARGE SCALE GENOMIC DNA]</scope>
    <source>
        <strain evidence="6 7">SD2A-2</strain>
    </source>
</reference>
<feature type="transmembrane region" description="Helical" evidence="5">
    <location>
        <begin position="161"/>
        <end position="184"/>
    </location>
</feature>
<dbReference type="Gene3D" id="1.10.1760.20">
    <property type="match status" value="1"/>
</dbReference>
<keyword evidence="4 5" id="KW-0472">Membrane</keyword>
<name>A0AB73AAT6_ENTFC</name>
<feature type="transmembrane region" description="Helical" evidence="5">
    <location>
        <begin position="91"/>
        <end position="111"/>
    </location>
</feature>
<dbReference type="Pfam" id="PF07155">
    <property type="entry name" value="ECF-ribofla_trS"/>
    <property type="match status" value="1"/>
</dbReference>
<evidence type="ECO:0000256" key="2">
    <source>
        <dbReference type="ARBA" id="ARBA00022692"/>
    </source>
</evidence>
<protein>
    <recommendedName>
        <fullName evidence="5">UPF0397 protein D356_00963</fullName>
    </recommendedName>
</protein>
<evidence type="ECO:0000256" key="4">
    <source>
        <dbReference type="ARBA" id="ARBA00023136"/>
    </source>
</evidence>
<dbReference type="Proteomes" id="UP000014622">
    <property type="component" value="Unassembled WGS sequence"/>
</dbReference>
<dbReference type="HAMAP" id="MF_01572">
    <property type="entry name" value="UPF0397"/>
    <property type="match status" value="1"/>
</dbReference>
<sequence>MVKNWKCVFINKQLGENRMNKKFTVKHIVAIGIGAAVFFILKRFVTIPTGVPNTDIATAYPFLALLGVVYGPVVAGLAGFIGHALGDLTTYGAWWAWIIASGILGVFFGLLTKRIPIEEGIFGKKEITLFLVGETIANLVTWVIIAPVGDILIYAEAPSKVFTQGIVAGITNAIVTGIIGIILLKAYAQTKVKKGSLNKEA</sequence>
<accession>A0AB73AAT6</accession>
<dbReference type="AlphaFoldDB" id="A0AB73AAT6"/>
<evidence type="ECO:0000313" key="7">
    <source>
        <dbReference type="Proteomes" id="UP000014622"/>
    </source>
</evidence>
<feature type="transmembrane region" description="Helical" evidence="5">
    <location>
        <begin position="23"/>
        <end position="41"/>
    </location>
</feature>
<comment type="similarity">
    <text evidence="5">Belongs to the UPF0397 family.</text>
</comment>
<keyword evidence="3 5" id="KW-1133">Transmembrane helix</keyword>
<dbReference type="EMBL" id="ATIT01000068">
    <property type="protein sequence ID" value="EPI13977.1"/>
    <property type="molecule type" value="Genomic_DNA"/>
</dbReference>
<evidence type="ECO:0000256" key="5">
    <source>
        <dbReference type="HAMAP-Rule" id="MF_01572"/>
    </source>
</evidence>
<gene>
    <name evidence="6" type="ORF">D356_00963</name>
</gene>
<keyword evidence="2 5" id="KW-0812">Transmembrane</keyword>
<dbReference type="InterPro" id="IPR022914">
    <property type="entry name" value="UPF0397"/>
</dbReference>
<organism evidence="6 7">
    <name type="scientific">Enterococcus faecium SD2A-2</name>
    <dbReference type="NCBI Taxonomy" id="1244154"/>
    <lineage>
        <taxon>Bacteria</taxon>
        <taxon>Bacillati</taxon>
        <taxon>Bacillota</taxon>
        <taxon>Bacilli</taxon>
        <taxon>Lactobacillales</taxon>
        <taxon>Enterococcaceae</taxon>
        <taxon>Enterococcus</taxon>
    </lineage>
</organism>
<feature type="transmembrane region" description="Helical" evidence="5">
    <location>
        <begin position="131"/>
        <end position="155"/>
    </location>
</feature>
<dbReference type="GO" id="GO:0005886">
    <property type="term" value="C:plasma membrane"/>
    <property type="evidence" value="ECO:0007669"/>
    <property type="project" value="UniProtKB-SubCell"/>
</dbReference>
<dbReference type="InterPro" id="IPR009825">
    <property type="entry name" value="ECF_substrate-spec-like"/>
</dbReference>
<dbReference type="PANTHER" id="PTHR37815:SF3">
    <property type="entry name" value="UPF0397 PROTEIN SPR0429"/>
    <property type="match status" value="1"/>
</dbReference>
<evidence type="ECO:0000313" key="6">
    <source>
        <dbReference type="EMBL" id="EPI13977.1"/>
    </source>
</evidence>
<feature type="transmembrane region" description="Helical" evidence="5">
    <location>
        <begin position="62"/>
        <end position="85"/>
    </location>
</feature>
<evidence type="ECO:0000256" key="3">
    <source>
        <dbReference type="ARBA" id="ARBA00022989"/>
    </source>
</evidence>
<comment type="caution">
    <text evidence="6">The sequence shown here is derived from an EMBL/GenBank/DDBJ whole genome shotgun (WGS) entry which is preliminary data.</text>
</comment>
<comment type="subcellular location">
    <subcellularLocation>
        <location evidence="5">Cell membrane</location>
        <topology evidence="5">Multi-pass membrane protein</topology>
    </subcellularLocation>
</comment>
<evidence type="ECO:0000256" key="1">
    <source>
        <dbReference type="ARBA" id="ARBA00022475"/>
    </source>
</evidence>
<proteinExistence type="inferred from homology"/>
<dbReference type="PANTHER" id="PTHR37815">
    <property type="entry name" value="UPF0397 PROTEIN BC_2624-RELATED"/>
    <property type="match status" value="1"/>
</dbReference>
<dbReference type="NCBIfam" id="NF010182">
    <property type="entry name" value="PRK13661.1"/>
    <property type="match status" value="1"/>
</dbReference>